<dbReference type="NCBIfam" id="TIGR00200">
    <property type="entry name" value="cinA_nterm"/>
    <property type="match status" value="1"/>
</dbReference>
<dbReference type="PANTHER" id="PTHR13939">
    <property type="entry name" value="NICOTINAMIDE-NUCLEOTIDE AMIDOHYDROLASE PNCC"/>
    <property type="match status" value="1"/>
</dbReference>
<dbReference type="RefSeq" id="WP_153447010.1">
    <property type="nucleotide sequence ID" value="NZ_CP045699.1"/>
</dbReference>
<reference evidence="3 4" key="1">
    <citation type="submission" date="2019-10" db="EMBL/GenBank/DDBJ databases">
        <title>Vibrio sp. nov., isolated from Coralline algae surface.</title>
        <authorList>
            <person name="Geng Y."/>
            <person name="Zhang X."/>
        </authorList>
    </citation>
    <scope>NUCLEOTIDE SEQUENCE [LARGE SCALE GENOMIC DNA]</scope>
    <source>
        <strain evidence="3 4">SM1977</strain>
    </source>
</reference>
<organism evidence="3 4">
    <name type="scientific">Vibrio algicola</name>
    <dbReference type="NCBI Taxonomy" id="2662262"/>
    <lineage>
        <taxon>Bacteria</taxon>
        <taxon>Pseudomonadati</taxon>
        <taxon>Pseudomonadota</taxon>
        <taxon>Gammaproteobacteria</taxon>
        <taxon>Vibrionales</taxon>
        <taxon>Vibrionaceae</taxon>
        <taxon>Vibrio</taxon>
    </lineage>
</organism>
<dbReference type="InterPro" id="IPR036425">
    <property type="entry name" value="MoaB/Mog-like_dom_sf"/>
</dbReference>
<dbReference type="SUPFAM" id="SSF53218">
    <property type="entry name" value="Molybdenum cofactor biosynthesis proteins"/>
    <property type="match status" value="1"/>
</dbReference>
<sequence>MKISMLSTGEEVLHGDIVDSNASWLGEQFFQHGFGLDYRATVGDQLDGLVAEITALSLRSDVVIVNGGLGPTSDDMSAQAMAQAAGVELELKQEWLENIEGYFASLGRPMAPSNVKQAMLPIGSEIIDNPVGTACGFSMRLNDALIMFTPGVPFEFKRMVTDEILPLLHQLYPSVEQQACHKIYVLGLGESSIADSLKSLTLPQGFSLGYRSYLPFIEVKVFCPVRHPELNEIVQQIADILIDNVVGIDKPLINGVVDALQSQQWQLSILEQVTGGELARQMYHAGSTGSDDAQSSVFQQSIVDNQAPKLAELADSVLLCAEYRQDTQADVSLANFWLEDGSIALTLSTEQGAWAQQVTFKRDYPLIAKQVIVTMVLLDMLRRQASDLKVIGQYGYFECVNKIEI</sequence>
<comment type="similarity">
    <text evidence="1">Belongs to the CinA family.</text>
</comment>
<dbReference type="NCBIfam" id="TIGR00177">
    <property type="entry name" value="molyb_syn"/>
    <property type="match status" value="1"/>
</dbReference>
<keyword evidence="4" id="KW-1185">Reference proteome</keyword>
<protein>
    <recommendedName>
        <fullName evidence="1">CinA-like protein</fullName>
    </recommendedName>
</protein>
<evidence type="ECO:0000313" key="3">
    <source>
        <dbReference type="EMBL" id="QGA64860.1"/>
    </source>
</evidence>
<dbReference type="Pfam" id="PF00994">
    <property type="entry name" value="MoCF_biosynth"/>
    <property type="match status" value="1"/>
</dbReference>
<name>A0A5Q0TD95_9VIBR</name>
<dbReference type="PANTHER" id="PTHR13939:SF0">
    <property type="entry name" value="NMN AMIDOHYDROLASE-LIKE PROTEIN YFAY"/>
    <property type="match status" value="1"/>
</dbReference>
<dbReference type="Gene3D" id="3.40.980.10">
    <property type="entry name" value="MoaB/Mog-like domain"/>
    <property type="match status" value="1"/>
</dbReference>
<dbReference type="Proteomes" id="UP000348942">
    <property type="component" value="Chromosome 1"/>
</dbReference>
<dbReference type="InterPro" id="IPR008135">
    <property type="entry name" value="Competence-induced_CinA"/>
</dbReference>
<dbReference type="InterPro" id="IPR050101">
    <property type="entry name" value="CinA"/>
</dbReference>
<evidence type="ECO:0000259" key="2">
    <source>
        <dbReference type="SMART" id="SM00852"/>
    </source>
</evidence>
<dbReference type="EMBL" id="CP045699">
    <property type="protein sequence ID" value="QGA64860.1"/>
    <property type="molecule type" value="Genomic_DNA"/>
</dbReference>
<dbReference type="AlphaFoldDB" id="A0A5Q0TD95"/>
<accession>A0A5Q0TD95</accession>
<evidence type="ECO:0000313" key="4">
    <source>
        <dbReference type="Proteomes" id="UP000348942"/>
    </source>
</evidence>
<dbReference type="CDD" id="cd00885">
    <property type="entry name" value="cinA"/>
    <property type="match status" value="1"/>
</dbReference>
<evidence type="ECO:0000256" key="1">
    <source>
        <dbReference type="HAMAP-Rule" id="MF_00226"/>
    </source>
</evidence>
<dbReference type="InterPro" id="IPR001453">
    <property type="entry name" value="MoaB/Mog_dom"/>
</dbReference>
<feature type="domain" description="MoaB/Mog" evidence="2">
    <location>
        <begin position="4"/>
        <end position="170"/>
    </location>
</feature>
<proteinExistence type="inferred from homology"/>
<dbReference type="HAMAP" id="MF_00226_B">
    <property type="entry name" value="CinA_B"/>
    <property type="match status" value="1"/>
</dbReference>
<dbReference type="SMART" id="SM00852">
    <property type="entry name" value="MoCF_biosynth"/>
    <property type="match status" value="1"/>
</dbReference>
<gene>
    <name evidence="3" type="ORF">GFB47_05220</name>
</gene>